<feature type="region of interest" description="Disordered" evidence="1">
    <location>
        <begin position="204"/>
        <end position="223"/>
    </location>
</feature>
<dbReference type="Pfam" id="PF09130">
    <property type="entry name" value="DUF1932"/>
    <property type="match status" value="1"/>
</dbReference>
<dbReference type="InterPro" id="IPR013328">
    <property type="entry name" value="6PGD_dom2"/>
</dbReference>
<protein>
    <submittedName>
        <fullName evidence="3">3-hydroxyisobutyrate dehydrogenase-like beta-hydroxyacid dehydrogenase</fullName>
    </submittedName>
</protein>
<evidence type="ECO:0000256" key="1">
    <source>
        <dbReference type="SAM" id="MobiDB-lite"/>
    </source>
</evidence>
<dbReference type="Gene3D" id="1.10.1040.10">
    <property type="entry name" value="N-(1-d-carboxylethyl)-l-norvaline Dehydrogenase, domain 2"/>
    <property type="match status" value="1"/>
</dbReference>
<feature type="domain" description="Phosphogluconate dehydrogenase NAD-binding putative C-terminal" evidence="2">
    <location>
        <begin position="135"/>
        <end position="201"/>
    </location>
</feature>
<sequence length="223" mass="23090">MEQASVVISLCPPAAAEATAASVREAGFAGLFVDANAISPERAKRIAADLAGEGIRTVDGCVIGPPPRGAEDTHLYLSGQQQVVEAVGDLFADTAVVPIRMQGPVGDASALKMAYGSYQKAACALAGVAQALGRAHGVEAHLTEEARRLAKSPLATPDYLTGVAAKAWRWAPEMREVSETLAAAGLPGEMAEAAAAVFDLWEPDKDDSGLSLPDALDRLKDGR</sequence>
<proteinExistence type="predicted"/>
<organism evidence="3 4">
    <name type="scientific">Nocardiopsis metallicus</name>
    <dbReference type="NCBI Taxonomy" id="179819"/>
    <lineage>
        <taxon>Bacteria</taxon>
        <taxon>Bacillati</taxon>
        <taxon>Actinomycetota</taxon>
        <taxon>Actinomycetes</taxon>
        <taxon>Streptosporangiales</taxon>
        <taxon>Nocardiopsidaceae</taxon>
        <taxon>Nocardiopsis</taxon>
    </lineage>
</organism>
<gene>
    <name evidence="3" type="ORF">HNR07_000039</name>
</gene>
<comment type="caution">
    <text evidence="3">The sequence shown here is derived from an EMBL/GenBank/DDBJ whole genome shotgun (WGS) entry which is preliminary data.</text>
</comment>
<keyword evidence="4" id="KW-1185">Reference proteome</keyword>
<accession>A0A840VYL2</accession>
<dbReference type="AlphaFoldDB" id="A0A840VYL2"/>
<name>A0A840VYL2_9ACTN</name>
<reference evidence="3 4" key="1">
    <citation type="submission" date="2020-08" db="EMBL/GenBank/DDBJ databases">
        <title>Sequencing the genomes of 1000 actinobacteria strains.</title>
        <authorList>
            <person name="Klenk H.-P."/>
        </authorList>
    </citation>
    <scope>NUCLEOTIDE SEQUENCE [LARGE SCALE GENOMIC DNA]</scope>
    <source>
        <strain evidence="3 4">DSM 44598</strain>
    </source>
</reference>
<dbReference type="SUPFAM" id="SSF48179">
    <property type="entry name" value="6-phosphogluconate dehydrogenase C-terminal domain-like"/>
    <property type="match status" value="1"/>
</dbReference>
<dbReference type="InterPro" id="IPR036291">
    <property type="entry name" value="NAD(P)-bd_dom_sf"/>
</dbReference>
<dbReference type="SUPFAM" id="SSF51735">
    <property type="entry name" value="NAD(P)-binding Rossmann-fold domains"/>
    <property type="match status" value="1"/>
</dbReference>
<evidence type="ECO:0000313" key="3">
    <source>
        <dbReference type="EMBL" id="MBB5488902.1"/>
    </source>
</evidence>
<dbReference type="InterPro" id="IPR008927">
    <property type="entry name" value="6-PGluconate_DH-like_C_sf"/>
</dbReference>
<dbReference type="Proteomes" id="UP000579647">
    <property type="component" value="Unassembled WGS sequence"/>
</dbReference>
<evidence type="ECO:0000259" key="2">
    <source>
        <dbReference type="Pfam" id="PF09130"/>
    </source>
</evidence>
<evidence type="ECO:0000313" key="4">
    <source>
        <dbReference type="Proteomes" id="UP000579647"/>
    </source>
</evidence>
<dbReference type="Gene3D" id="3.40.50.720">
    <property type="entry name" value="NAD(P)-binding Rossmann-like Domain"/>
    <property type="match status" value="1"/>
</dbReference>
<dbReference type="InterPro" id="IPR015814">
    <property type="entry name" value="Pgluconate_DH_NAD-bd_C"/>
</dbReference>
<dbReference type="EMBL" id="JACHDO010000001">
    <property type="protein sequence ID" value="MBB5488902.1"/>
    <property type="molecule type" value="Genomic_DNA"/>
</dbReference>